<reference evidence="1 2" key="1">
    <citation type="journal article" date="2024" name="G3 (Bethesda)">
        <title>Genome assembly of Hibiscus sabdariffa L. provides insights into metabolisms of medicinal natural products.</title>
        <authorList>
            <person name="Kim T."/>
        </authorList>
    </citation>
    <scope>NUCLEOTIDE SEQUENCE [LARGE SCALE GENOMIC DNA]</scope>
    <source>
        <strain evidence="1">TK-2024</strain>
        <tissue evidence="1">Old leaves</tissue>
    </source>
</reference>
<gene>
    <name evidence="1" type="ORF">V6N12_042155</name>
</gene>
<dbReference type="EMBL" id="JBBPBM010000015">
    <property type="protein sequence ID" value="KAK8558862.1"/>
    <property type="molecule type" value="Genomic_DNA"/>
</dbReference>
<dbReference type="PANTHER" id="PTHR38146:SF9">
    <property type="entry name" value="UNKNOW PROTEIN"/>
    <property type="match status" value="1"/>
</dbReference>
<evidence type="ECO:0000313" key="2">
    <source>
        <dbReference type="Proteomes" id="UP001472677"/>
    </source>
</evidence>
<comment type="caution">
    <text evidence="1">The sequence shown here is derived from an EMBL/GenBank/DDBJ whole genome shotgun (WGS) entry which is preliminary data.</text>
</comment>
<keyword evidence="2" id="KW-1185">Reference proteome</keyword>
<dbReference type="PANTHER" id="PTHR38146">
    <property type="entry name" value="30S RIBOSOMAL PROTEIN S12, CHLOROPLASTIC"/>
    <property type="match status" value="1"/>
</dbReference>
<sequence>MGRLEYYRGDYNKSGYLELRRCGRGTYCVLWLVLRGSYLALGGDPTHLPVRLPCYNFTLVTCLASGIPLLAVKVTTSGMASSRSVTGDVYKAQERIHRRMADRLLLAILASCRLKKPPTYALRPIILDNACILCITAAAGTELVDAYSPYSVIVSSPGKEVQDPWAFYLHAALLRQAFTHCGKFPTAASRSLGCISVPVWLIIFSDQLLIIALVSYCLTN</sequence>
<accession>A0ABR2EDY7</accession>
<dbReference type="Proteomes" id="UP001472677">
    <property type="component" value="Unassembled WGS sequence"/>
</dbReference>
<proteinExistence type="predicted"/>
<name>A0ABR2EDY7_9ROSI</name>
<evidence type="ECO:0000313" key="1">
    <source>
        <dbReference type="EMBL" id="KAK8558862.1"/>
    </source>
</evidence>
<organism evidence="1 2">
    <name type="scientific">Hibiscus sabdariffa</name>
    <name type="common">roselle</name>
    <dbReference type="NCBI Taxonomy" id="183260"/>
    <lineage>
        <taxon>Eukaryota</taxon>
        <taxon>Viridiplantae</taxon>
        <taxon>Streptophyta</taxon>
        <taxon>Embryophyta</taxon>
        <taxon>Tracheophyta</taxon>
        <taxon>Spermatophyta</taxon>
        <taxon>Magnoliopsida</taxon>
        <taxon>eudicotyledons</taxon>
        <taxon>Gunneridae</taxon>
        <taxon>Pentapetalae</taxon>
        <taxon>rosids</taxon>
        <taxon>malvids</taxon>
        <taxon>Malvales</taxon>
        <taxon>Malvaceae</taxon>
        <taxon>Malvoideae</taxon>
        <taxon>Hibiscus</taxon>
    </lineage>
</organism>
<protein>
    <submittedName>
        <fullName evidence="1">Uncharacterized protein</fullName>
    </submittedName>
</protein>